<feature type="transmembrane region" description="Helical" evidence="11">
    <location>
        <begin position="158"/>
        <end position="182"/>
    </location>
</feature>
<evidence type="ECO:0000256" key="3">
    <source>
        <dbReference type="ARBA" id="ARBA00022449"/>
    </source>
</evidence>
<feature type="transmembrane region" description="Helical" evidence="11">
    <location>
        <begin position="449"/>
        <end position="470"/>
    </location>
</feature>
<evidence type="ECO:0000256" key="9">
    <source>
        <dbReference type="RuleBase" id="RU000320"/>
    </source>
</evidence>
<sequence>MVVLLAIFGIVSCAMPALRRLPGNGFFFIAAAVSAAAAGWLIAIAPTIFSGEIYLESFSWVPQLGLALDFRIDALSWVLAMIVTVIGALVLLYCARYFSPDEPSIGRFGAVLLAFAGVMLGLVTADNIYLMFVFWEATSVLSYLLIGHYTGRRPARGAAMQALLVTTFGGLTMLVGLVMLHIEANSPLLSEIVTAGLEPSGYTITAALLVLVGAATKSALVPFHFWLPGAMAAPTPVSAYLHAASMVKAGIYLVLRLIPGFADLPGFRETLIVVGVVTMLVGGWRSLRQHDLKLILAFGTVSQLGFMIVIAGFGTRDAALAALAMVISHAMFKAALFLVVGTIDHCAGTRDIRKLTGLGKRAPLLAITAILAAASMAGLPPLWGWVAKESALGSFFQAMATGDAWGWVALFGTALGSVLTVAYTWRFLHGAFATKRDVEVEEPTIGKPSPLEMTAPVLLVFASVLMSFFAKPVDALISHFADTVPSLDPVHPGYLALWHGFEPAFWVSVGALVLGTLLFVVRRPVAVMQDAVPAWFEAAKGYWATMRAVDIIAARVTAMTQRGSLPFYLSTILIVTIVVLAIGAIGTDYQALDVEPRITWTGVAIVGLMALAAIGSSKSSKRFQGVVLVGVTGYGMAAIFALSGAPDLATTQALIETISLVVFVLVLRRLPAHHADLETNLPSWLRWLIGWGIGIGIGLAVYISMGARVAPSDGLAFPELAYKGGHGENFVNVTLVDIRGWDTMGELLVLVAAATGVASLVYLRTRGSTREHERVAKAPVREDGRRVWLLAGHQVDADHRSIVVEVVVRLLFHALFITSLFLLFSGHNDPGGGFAGGVVAGLALAARYIAGGRRELDEAVRIDAGRLLGVGIVLVGLTVLVPMFFGQAPFTSSWIDEMIPGVGHFVFVTSTVFDIGVYLVVIGLVIDILRSLGSELDDQAEEEDLLETNVGAMVLDEAEVKGGSPTERPVTRRIQVIDQQRKRGRK</sequence>
<evidence type="ECO:0000259" key="12">
    <source>
        <dbReference type="Pfam" id="PF00361"/>
    </source>
</evidence>
<dbReference type="PANTHER" id="PTHR43373">
    <property type="entry name" value="NA(+)/H(+) ANTIPORTER SUBUNIT"/>
    <property type="match status" value="1"/>
</dbReference>
<keyword evidence="6 11" id="KW-1133">Transmembrane helix</keyword>
<keyword evidence="8 11" id="KW-0472">Membrane</keyword>
<feature type="transmembrane region" description="Helical" evidence="11">
    <location>
        <begin position="565"/>
        <end position="586"/>
    </location>
</feature>
<reference evidence="17 18" key="1">
    <citation type="submission" date="2018-11" db="EMBL/GenBank/DDBJ databases">
        <title>YIM 102482-1 draft genome.</title>
        <authorList>
            <person name="Li G."/>
            <person name="Jiang Y."/>
        </authorList>
    </citation>
    <scope>NUCLEOTIDE SEQUENCE [LARGE SCALE GENOMIC DNA]</scope>
    <source>
        <strain evidence="17 18">YIM 102482-1</strain>
    </source>
</reference>
<dbReference type="EMBL" id="RQVS01000002">
    <property type="protein sequence ID" value="RRJ88342.1"/>
    <property type="molecule type" value="Genomic_DNA"/>
</dbReference>
<evidence type="ECO:0000256" key="4">
    <source>
        <dbReference type="ARBA" id="ARBA00022475"/>
    </source>
</evidence>
<evidence type="ECO:0000313" key="17">
    <source>
        <dbReference type="EMBL" id="RRJ88342.1"/>
    </source>
</evidence>
<feature type="transmembrane region" description="Helical" evidence="11">
    <location>
        <begin position="239"/>
        <end position="258"/>
    </location>
</feature>
<dbReference type="InterPro" id="IPR001750">
    <property type="entry name" value="ND/Mrp_TM"/>
</dbReference>
<feature type="transmembrane region" description="Helical" evidence="11">
    <location>
        <begin position="364"/>
        <end position="384"/>
    </location>
</feature>
<keyword evidence="18" id="KW-1185">Reference proteome</keyword>
<keyword evidence="5 9" id="KW-0812">Transmembrane</keyword>
<dbReference type="OrthoDB" id="9811798at2"/>
<dbReference type="Proteomes" id="UP000274391">
    <property type="component" value="Unassembled WGS sequence"/>
</dbReference>
<dbReference type="Pfam" id="PF00662">
    <property type="entry name" value="Proton_antipo_N"/>
    <property type="match status" value="1"/>
</dbReference>
<dbReference type="Pfam" id="PF20501">
    <property type="entry name" value="MbhE"/>
    <property type="match status" value="1"/>
</dbReference>
<protein>
    <submittedName>
        <fullName evidence="17">Na+/H+ antiporter subunit A</fullName>
    </submittedName>
</protein>
<accession>A0A3P3VZV8</accession>
<dbReference type="InterPro" id="IPR025383">
    <property type="entry name" value="MrpA_C/MbhD"/>
</dbReference>
<dbReference type="PRINTS" id="PR01434">
    <property type="entry name" value="NADHDHGNASE5"/>
</dbReference>
<organism evidence="17 18">
    <name type="scientific">Gulosibacter macacae</name>
    <dbReference type="NCBI Taxonomy" id="2488791"/>
    <lineage>
        <taxon>Bacteria</taxon>
        <taxon>Bacillati</taxon>
        <taxon>Actinomycetota</taxon>
        <taxon>Actinomycetes</taxon>
        <taxon>Micrococcales</taxon>
        <taxon>Microbacteriaceae</taxon>
        <taxon>Gulosibacter</taxon>
    </lineage>
</organism>
<dbReference type="Pfam" id="PF00361">
    <property type="entry name" value="Proton_antipo_M"/>
    <property type="match status" value="1"/>
</dbReference>
<feature type="domain" description="NADH:quinone oxidoreductase/Mrp antiporter transmembrane" evidence="12">
    <location>
        <begin position="125"/>
        <end position="413"/>
    </location>
</feature>
<feature type="transmembrane region" description="Helical" evidence="11">
    <location>
        <begin position="294"/>
        <end position="313"/>
    </location>
</feature>
<dbReference type="GO" id="GO:0015297">
    <property type="term" value="F:antiporter activity"/>
    <property type="evidence" value="ECO:0007669"/>
    <property type="project" value="UniProtKB-KW"/>
</dbReference>
<keyword evidence="3" id="KW-0050">Antiport</keyword>
<evidence type="ECO:0000313" key="18">
    <source>
        <dbReference type="Proteomes" id="UP000274391"/>
    </source>
</evidence>
<evidence type="ECO:0000259" key="15">
    <source>
        <dbReference type="Pfam" id="PF13244"/>
    </source>
</evidence>
<gene>
    <name evidence="17" type="ORF">EG850_02570</name>
</gene>
<dbReference type="RefSeq" id="WP_124969532.1">
    <property type="nucleotide sequence ID" value="NZ_RQVS01000002.1"/>
</dbReference>
<evidence type="ECO:0000256" key="2">
    <source>
        <dbReference type="ARBA" id="ARBA00022448"/>
    </source>
</evidence>
<evidence type="ECO:0000256" key="8">
    <source>
        <dbReference type="ARBA" id="ARBA00023136"/>
    </source>
</evidence>
<dbReference type="GO" id="GO:0005886">
    <property type="term" value="C:plasma membrane"/>
    <property type="evidence" value="ECO:0007669"/>
    <property type="project" value="UniProtKB-SubCell"/>
</dbReference>
<comment type="subcellular location">
    <subcellularLocation>
        <location evidence="1">Cell membrane</location>
        <topology evidence="1">Multi-pass membrane protein</topology>
    </subcellularLocation>
    <subcellularLocation>
        <location evidence="9">Membrane</location>
        <topology evidence="9">Multi-pass membrane protein</topology>
    </subcellularLocation>
</comment>
<dbReference type="PANTHER" id="PTHR43373:SF1">
    <property type="entry name" value="NA(+)_H(+) ANTIPORTER SUBUNIT A"/>
    <property type="match status" value="1"/>
</dbReference>
<comment type="caution">
    <text evidence="17">The sequence shown here is derived from an EMBL/GenBank/DDBJ whole genome shotgun (WGS) entry which is preliminary data.</text>
</comment>
<feature type="transmembrane region" description="Helical" evidence="11">
    <location>
        <begin position="105"/>
        <end position="122"/>
    </location>
</feature>
<feature type="transmembrane region" description="Helical" evidence="11">
    <location>
        <begin position="905"/>
        <end position="926"/>
    </location>
</feature>
<name>A0A3P3VZV8_9MICO</name>
<keyword evidence="7" id="KW-0406">Ion transport</keyword>
<evidence type="ECO:0000259" key="16">
    <source>
        <dbReference type="Pfam" id="PF20501"/>
    </source>
</evidence>
<feature type="region of interest" description="Disordered" evidence="10">
    <location>
        <begin position="960"/>
        <end position="986"/>
    </location>
</feature>
<feature type="transmembrane region" description="Helical" evidence="11">
    <location>
        <begin position="623"/>
        <end position="642"/>
    </location>
</feature>
<dbReference type="NCBIfam" id="NF009284">
    <property type="entry name" value="PRK12644.1"/>
    <property type="match status" value="1"/>
</dbReference>
<proteinExistence type="predicted"/>
<feature type="transmembrane region" description="Helical" evidence="11">
    <location>
        <begin position="648"/>
        <end position="667"/>
    </location>
</feature>
<keyword evidence="4" id="KW-1003">Cell membrane</keyword>
<feature type="transmembrane region" description="Helical" evidence="11">
    <location>
        <begin position="25"/>
        <end position="49"/>
    </location>
</feature>
<feature type="transmembrane region" description="Helical" evidence="11">
    <location>
        <begin position="202"/>
        <end position="227"/>
    </location>
</feature>
<feature type="transmembrane region" description="Helical" evidence="11">
    <location>
        <begin position="598"/>
        <end position="616"/>
    </location>
</feature>
<dbReference type="InterPro" id="IPR001516">
    <property type="entry name" value="Proton_antipo_N"/>
</dbReference>
<feature type="transmembrane region" description="Helical" evidence="11">
    <location>
        <begin position="862"/>
        <end position="885"/>
    </location>
</feature>
<feature type="domain" description="MrpA C-terminal/MbhE" evidence="16">
    <location>
        <begin position="692"/>
        <end position="761"/>
    </location>
</feature>
<feature type="transmembrane region" description="Helical" evidence="11">
    <location>
        <begin position="688"/>
        <end position="710"/>
    </location>
</feature>
<feature type="transmembrane region" description="Helical" evidence="11">
    <location>
        <begin position="270"/>
        <end position="287"/>
    </location>
</feature>
<evidence type="ECO:0000256" key="10">
    <source>
        <dbReference type="SAM" id="MobiDB-lite"/>
    </source>
</evidence>
<feature type="transmembrane region" description="Helical" evidence="11">
    <location>
        <begin position="831"/>
        <end position="850"/>
    </location>
</feature>
<feature type="transmembrane region" description="Helical" evidence="11">
    <location>
        <begin position="74"/>
        <end position="93"/>
    </location>
</feature>
<evidence type="ECO:0000256" key="6">
    <source>
        <dbReference type="ARBA" id="ARBA00022989"/>
    </source>
</evidence>
<evidence type="ECO:0000256" key="1">
    <source>
        <dbReference type="ARBA" id="ARBA00004651"/>
    </source>
</evidence>
<dbReference type="AlphaFoldDB" id="A0A3P3VZV8"/>
<dbReference type="InterPro" id="IPR050616">
    <property type="entry name" value="CPA3_Na-H_Antiporter_A"/>
</dbReference>
<dbReference type="Pfam" id="PF04039">
    <property type="entry name" value="MnhB"/>
    <property type="match status" value="1"/>
</dbReference>
<feature type="domain" description="MrpA C-terminal/MbhD" evidence="15">
    <location>
        <begin position="608"/>
        <end position="671"/>
    </location>
</feature>
<dbReference type="InterPro" id="IPR046806">
    <property type="entry name" value="MrpA_C/MbhE"/>
</dbReference>
<feature type="domain" description="NADH-Ubiquinone oxidoreductase (complex I) chain 5 N-terminal" evidence="13">
    <location>
        <begin position="63"/>
        <end position="108"/>
    </location>
</feature>
<feature type="transmembrane region" description="Helical" evidence="11">
    <location>
        <begin position="319"/>
        <end position="343"/>
    </location>
</feature>
<evidence type="ECO:0000256" key="5">
    <source>
        <dbReference type="ARBA" id="ARBA00022692"/>
    </source>
</evidence>
<evidence type="ECO:0000259" key="13">
    <source>
        <dbReference type="Pfam" id="PF00662"/>
    </source>
</evidence>
<feature type="domain" description="Na+/H+ antiporter MnhB subunit-related protein" evidence="14">
    <location>
        <begin position="803"/>
        <end position="926"/>
    </location>
</feature>
<feature type="transmembrane region" description="Helical" evidence="11">
    <location>
        <begin position="806"/>
        <end position="825"/>
    </location>
</feature>
<evidence type="ECO:0000259" key="14">
    <source>
        <dbReference type="Pfam" id="PF04039"/>
    </source>
</evidence>
<dbReference type="GO" id="GO:0006811">
    <property type="term" value="P:monoatomic ion transport"/>
    <property type="evidence" value="ECO:0007669"/>
    <property type="project" value="UniProtKB-KW"/>
</dbReference>
<dbReference type="Pfam" id="PF13244">
    <property type="entry name" value="MbhD"/>
    <property type="match status" value="1"/>
</dbReference>
<feature type="transmembrane region" description="Helical" evidence="11">
    <location>
        <begin position="744"/>
        <end position="763"/>
    </location>
</feature>
<evidence type="ECO:0000256" key="7">
    <source>
        <dbReference type="ARBA" id="ARBA00023065"/>
    </source>
</evidence>
<dbReference type="InterPro" id="IPR007182">
    <property type="entry name" value="MnhB"/>
</dbReference>
<feature type="transmembrane region" description="Helical" evidence="11">
    <location>
        <begin position="128"/>
        <end position="146"/>
    </location>
</feature>
<evidence type="ECO:0000256" key="11">
    <source>
        <dbReference type="SAM" id="Phobius"/>
    </source>
</evidence>
<keyword evidence="2" id="KW-0813">Transport</keyword>
<feature type="transmembrane region" description="Helical" evidence="11">
    <location>
        <begin position="404"/>
        <end position="428"/>
    </location>
</feature>
<feature type="transmembrane region" description="Helical" evidence="11">
    <location>
        <begin position="504"/>
        <end position="521"/>
    </location>
</feature>